<dbReference type="PANTHER" id="PTHR15641">
    <property type="entry name" value="ELONGATOR COMPLEX PROTEIN 5"/>
    <property type="match status" value="1"/>
</dbReference>
<dbReference type="InParanoid" id="A0A067N3D5"/>
<dbReference type="GO" id="GO:0002098">
    <property type="term" value="P:tRNA wobble uridine modification"/>
    <property type="evidence" value="ECO:0007669"/>
    <property type="project" value="InterPro"/>
</dbReference>
<organism evidence="10 11">
    <name type="scientific">Botryobasidium botryosum (strain FD-172 SS1)</name>
    <dbReference type="NCBI Taxonomy" id="930990"/>
    <lineage>
        <taxon>Eukaryota</taxon>
        <taxon>Fungi</taxon>
        <taxon>Dikarya</taxon>
        <taxon>Basidiomycota</taxon>
        <taxon>Agaricomycotina</taxon>
        <taxon>Agaricomycetes</taxon>
        <taxon>Cantharellales</taxon>
        <taxon>Botryobasidiaceae</taxon>
        <taxon>Botryobasidium</taxon>
    </lineage>
</organism>
<name>A0A067N3D5_BOTB1</name>
<accession>A0A067N3D5</accession>
<gene>
    <name evidence="10" type="ORF">BOTBODRAFT_554947</name>
</gene>
<sequence length="361" mass="39710">MVSTRLSASDSDRVLPSVLANAQKPHHPLVLIQNDLSQPFLPIFRHMIHSALNSSKKSTVILLSLNVHPLDYRLENTDALKILDWTVHVPGFGDDGVEWRDPRPELLNAIQQSPAGSLNVFVDSADTLVDDAGSVSELYKFLKKVLSLIQERPSPSRLVLPLSSSSQLLPLLLPSSFSQTLTHITLHSPALLASLSESYLTPPPPYSPPEKFWSLFIPTASRREGERLGMVERSWKEGVAEICIREKGARKGIVRVLEGWKYVNTGGGVVDCAWDELDAMKVVVDRLKGGPRSAGVTQSLSFNLNLTPAQQEARSMVPLPYAHEGEQSNTQAIVPGAGHIFYDPDSADDMDDEDPDEDLDI</sequence>
<dbReference type="GO" id="GO:0033588">
    <property type="term" value="C:elongator holoenzyme complex"/>
    <property type="evidence" value="ECO:0007669"/>
    <property type="project" value="InterPro"/>
</dbReference>
<protein>
    <recommendedName>
        <fullName evidence="5">Elongator complex protein 5</fullName>
    </recommendedName>
</protein>
<dbReference type="Proteomes" id="UP000027195">
    <property type="component" value="Unassembled WGS sequence"/>
</dbReference>
<evidence type="ECO:0000256" key="1">
    <source>
        <dbReference type="ARBA" id="ARBA00004123"/>
    </source>
</evidence>
<evidence type="ECO:0000256" key="3">
    <source>
        <dbReference type="ARBA" id="ARBA00005043"/>
    </source>
</evidence>
<keyword evidence="8" id="KW-0539">Nucleus</keyword>
<evidence type="ECO:0000256" key="9">
    <source>
        <dbReference type="SAM" id="MobiDB-lite"/>
    </source>
</evidence>
<dbReference type="HOGENOM" id="CLU_069162_0_0_1"/>
<evidence type="ECO:0000256" key="5">
    <source>
        <dbReference type="ARBA" id="ARBA00020264"/>
    </source>
</evidence>
<comment type="similarity">
    <text evidence="4">Belongs to the ELP5 family.</text>
</comment>
<dbReference type="Gene3D" id="3.40.50.300">
    <property type="entry name" value="P-loop containing nucleotide triphosphate hydrolases"/>
    <property type="match status" value="1"/>
</dbReference>
<comment type="pathway">
    <text evidence="3">tRNA modification; 5-methoxycarbonylmethyl-2-thiouridine-tRNA biosynthesis.</text>
</comment>
<keyword evidence="7" id="KW-0819">tRNA processing</keyword>
<dbReference type="STRING" id="930990.A0A067N3D5"/>
<evidence type="ECO:0000256" key="4">
    <source>
        <dbReference type="ARBA" id="ARBA00009567"/>
    </source>
</evidence>
<comment type="subcellular location">
    <subcellularLocation>
        <location evidence="2">Cytoplasm</location>
    </subcellularLocation>
    <subcellularLocation>
        <location evidence="1">Nucleus</location>
    </subcellularLocation>
</comment>
<evidence type="ECO:0000313" key="11">
    <source>
        <dbReference type="Proteomes" id="UP000027195"/>
    </source>
</evidence>
<feature type="region of interest" description="Disordered" evidence="9">
    <location>
        <begin position="328"/>
        <end position="361"/>
    </location>
</feature>
<evidence type="ECO:0000313" key="10">
    <source>
        <dbReference type="EMBL" id="KDQ18276.1"/>
    </source>
</evidence>
<dbReference type="InterPro" id="IPR019519">
    <property type="entry name" value="Elp5"/>
</dbReference>
<dbReference type="AlphaFoldDB" id="A0A067N3D5"/>
<dbReference type="GO" id="GO:0000049">
    <property type="term" value="F:tRNA binding"/>
    <property type="evidence" value="ECO:0007669"/>
    <property type="project" value="TreeGrafter"/>
</dbReference>
<evidence type="ECO:0000256" key="6">
    <source>
        <dbReference type="ARBA" id="ARBA00022490"/>
    </source>
</evidence>
<dbReference type="UniPathway" id="UPA00988"/>
<proteinExistence type="inferred from homology"/>
<dbReference type="OrthoDB" id="166907at2759"/>
<keyword evidence="11" id="KW-1185">Reference proteome</keyword>
<dbReference type="GO" id="GO:0005829">
    <property type="term" value="C:cytosol"/>
    <property type="evidence" value="ECO:0007669"/>
    <property type="project" value="TreeGrafter"/>
</dbReference>
<feature type="compositionally biased region" description="Acidic residues" evidence="9">
    <location>
        <begin position="345"/>
        <end position="361"/>
    </location>
</feature>
<dbReference type="InterPro" id="IPR027417">
    <property type="entry name" value="P-loop_NTPase"/>
</dbReference>
<reference evidence="11" key="1">
    <citation type="journal article" date="2014" name="Proc. Natl. Acad. Sci. U.S.A.">
        <title>Extensive sampling of basidiomycete genomes demonstrates inadequacy of the white-rot/brown-rot paradigm for wood decay fungi.</title>
        <authorList>
            <person name="Riley R."/>
            <person name="Salamov A.A."/>
            <person name="Brown D.W."/>
            <person name="Nagy L.G."/>
            <person name="Floudas D."/>
            <person name="Held B.W."/>
            <person name="Levasseur A."/>
            <person name="Lombard V."/>
            <person name="Morin E."/>
            <person name="Otillar R."/>
            <person name="Lindquist E.A."/>
            <person name="Sun H."/>
            <person name="LaButti K.M."/>
            <person name="Schmutz J."/>
            <person name="Jabbour D."/>
            <person name="Luo H."/>
            <person name="Baker S.E."/>
            <person name="Pisabarro A.G."/>
            <person name="Walton J.D."/>
            <person name="Blanchette R.A."/>
            <person name="Henrissat B."/>
            <person name="Martin F."/>
            <person name="Cullen D."/>
            <person name="Hibbett D.S."/>
            <person name="Grigoriev I.V."/>
        </authorList>
    </citation>
    <scope>NUCLEOTIDE SEQUENCE [LARGE SCALE GENOMIC DNA]</scope>
    <source>
        <strain evidence="11">FD-172 SS1</strain>
    </source>
</reference>
<evidence type="ECO:0000256" key="8">
    <source>
        <dbReference type="ARBA" id="ARBA00023242"/>
    </source>
</evidence>
<evidence type="ECO:0000256" key="2">
    <source>
        <dbReference type="ARBA" id="ARBA00004496"/>
    </source>
</evidence>
<evidence type="ECO:0000256" key="7">
    <source>
        <dbReference type="ARBA" id="ARBA00022694"/>
    </source>
</evidence>
<dbReference type="GO" id="GO:0005634">
    <property type="term" value="C:nucleus"/>
    <property type="evidence" value="ECO:0007669"/>
    <property type="project" value="UniProtKB-SubCell"/>
</dbReference>
<dbReference type="PANTHER" id="PTHR15641:SF1">
    <property type="entry name" value="ELONGATOR COMPLEX PROTEIN 5"/>
    <property type="match status" value="1"/>
</dbReference>
<keyword evidence="6" id="KW-0963">Cytoplasm</keyword>
<dbReference type="EMBL" id="KL198022">
    <property type="protein sequence ID" value="KDQ18276.1"/>
    <property type="molecule type" value="Genomic_DNA"/>
</dbReference>